<keyword evidence="1 6" id="KW-0645">Protease</keyword>
<comment type="similarity">
    <text evidence="6">Belongs to the peptidase M48 family.</text>
</comment>
<gene>
    <name evidence="8" type="ORF">GS398_14880</name>
</gene>
<evidence type="ECO:0000256" key="3">
    <source>
        <dbReference type="ARBA" id="ARBA00022801"/>
    </source>
</evidence>
<dbReference type="AlphaFoldDB" id="A0A7K1XZZ0"/>
<keyword evidence="3 6" id="KW-0378">Hydrolase</keyword>
<name>A0A7K1XZZ0_9SPHI</name>
<dbReference type="GO" id="GO:0004222">
    <property type="term" value="F:metalloendopeptidase activity"/>
    <property type="evidence" value="ECO:0007669"/>
    <property type="project" value="InterPro"/>
</dbReference>
<proteinExistence type="inferred from homology"/>
<keyword evidence="2" id="KW-0479">Metal-binding</keyword>
<evidence type="ECO:0000256" key="4">
    <source>
        <dbReference type="ARBA" id="ARBA00022833"/>
    </source>
</evidence>
<comment type="caution">
    <text evidence="8">The sequence shown here is derived from an EMBL/GenBank/DDBJ whole genome shotgun (WGS) entry which is preliminary data.</text>
</comment>
<sequence length="400" mass="44978">MLKPFDFQCQLRDHFKRQEKTWNWFSQVTIRNEQVEEFKTSLLKNTYRLEEASEPLIHRLVAEAKSKLGVIVPVTVYQSQYSQSANAGIIFIGNEAHLLLSGPLIRSLEEKELLALIAHELSHILFYTLDGGDFEVTSRIITAIGNDYRSGDTYAETSRLFSLFTELFCDIGSFEVCGDSAVVISALVKIDTGLEKVSAANYVKQADEIFARHDQGSGGESHPESFIRAKAIDLYARNGAAAFDGISRMILGNPGLFSLNIFMQQALLETTRELIQLLLKPKWMQSELNKAHYQQYFREFKTNSAGIADGDFKARIGSSSASLKEYYCYVMLDFALCDTEISTPASGLILDLAEQLGLSEPLTRIFKKELNLSDKKFNEYVQAAASELNAIMESDQEKIY</sequence>
<dbReference type="InterPro" id="IPR001915">
    <property type="entry name" value="Peptidase_M48"/>
</dbReference>
<dbReference type="RefSeq" id="WP_160907566.1">
    <property type="nucleotide sequence ID" value="NZ_WVHS01000003.1"/>
</dbReference>
<accession>A0A7K1XZZ0</accession>
<evidence type="ECO:0000313" key="9">
    <source>
        <dbReference type="Proteomes" id="UP000451233"/>
    </source>
</evidence>
<protein>
    <submittedName>
        <fullName evidence="8">M48 family metalloprotease</fullName>
    </submittedName>
</protein>
<feature type="domain" description="Peptidase M48" evidence="7">
    <location>
        <begin position="56"/>
        <end position="124"/>
    </location>
</feature>
<dbReference type="GO" id="GO:0006508">
    <property type="term" value="P:proteolysis"/>
    <property type="evidence" value="ECO:0007669"/>
    <property type="project" value="UniProtKB-KW"/>
</dbReference>
<keyword evidence="4 6" id="KW-0862">Zinc</keyword>
<dbReference type="Gene3D" id="3.30.2010.10">
    <property type="entry name" value="Metalloproteases ('zincins'), catalytic domain"/>
    <property type="match status" value="1"/>
</dbReference>
<keyword evidence="5 6" id="KW-0482">Metalloprotease</keyword>
<evidence type="ECO:0000256" key="6">
    <source>
        <dbReference type="RuleBase" id="RU003983"/>
    </source>
</evidence>
<dbReference type="GO" id="GO:0046872">
    <property type="term" value="F:metal ion binding"/>
    <property type="evidence" value="ECO:0007669"/>
    <property type="project" value="UniProtKB-KW"/>
</dbReference>
<dbReference type="EMBL" id="WVHS01000003">
    <property type="protein sequence ID" value="MXV16584.1"/>
    <property type="molecule type" value="Genomic_DNA"/>
</dbReference>
<evidence type="ECO:0000259" key="7">
    <source>
        <dbReference type="Pfam" id="PF01435"/>
    </source>
</evidence>
<keyword evidence="9" id="KW-1185">Reference proteome</keyword>
<evidence type="ECO:0000313" key="8">
    <source>
        <dbReference type="EMBL" id="MXV16584.1"/>
    </source>
</evidence>
<dbReference type="Proteomes" id="UP000451233">
    <property type="component" value="Unassembled WGS sequence"/>
</dbReference>
<evidence type="ECO:0000256" key="5">
    <source>
        <dbReference type="ARBA" id="ARBA00023049"/>
    </source>
</evidence>
<dbReference type="Pfam" id="PF01435">
    <property type="entry name" value="Peptidase_M48"/>
    <property type="match status" value="1"/>
</dbReference>
<reference evidence="8 9" key="1">
    <citation type="submission" date="2019-11" db="EMBL/GenBank/DDBJ databases">
        <title>Pedobacter sp. HMF7056 Genome sequencing and assembly.</title>
        <authorList>
            <person name="Kang H."/>
            <person name="Kim H."/>
            <person name="Joh K."/>
        </authorList>
    </citation>
    <scope>NUCLEOTIDE SEQUENCE [LARGE SCALE GENOMIC DNA]</scope>
    <source>
        <strain evidence="8 9">HMF7056</strain>
    </source>
</reference>
<evidence type="ECO:0000256" key="1">
    <source>
        <dbReference type="ARBA" id="ARBA00022670"/>
    </source>
</evidence>
<evidence type="ECO:0000256" key="2">
    <source>
        <dbReference type="ARBA" id="ARBA00022723"/>
    </source>
</evidence>
<organism evidence="8 9">
    <name type="scientific">Hufsiella ginkgonis</name>
    <dbReference type="NCBI Taxonomy" id="2695274"/>
    <lineage>
        <taxon>Bacteria</taxon>
        <taxon>Pseudomonadati</taxon>
        <taxon>Bacteroidota</taxon>
        <taxon>Sphingobacteriia</taxon>
        <taxon>Sphingobacteriales</taxon>
        <taxon>Sphingobacteriaceae</taxon>
        <taxon>Hufsiella</taxon>
    </lineage>
</organism>
<comment type="cofactor">
    <cofactor evidence="6">
        <name>Zn(2+)</name>
        <dbReference type="ChEBI" id="CHEBI:29105"/>
    </cofactor>
    <text evidence="6">Binds 1 zinc ion per subunit.</text>
</comment>